<dbReference type="PROSITE" id="PS50110">
    <property type="entry name" value="RESPONSE_REGULATORY"/>
    <property type="match status" value="1"/>
</dbReference>
<evidence type="ECO:0000256" key="1">
    <source>
        <dbReference type="PROSITE-ProRule" id="PRU00169"/>
    </source>
</evidence>
<dbReference type="Pfam" id="PF00072">
    <property type="entry name" value="Response_reg"/>
    <property type="match status" value="1"/>
</dbReference>
<keyword evidence="4" id="KW-1185">Reference proteome</keyword>
<dbReference type="SMART" id="SM00448">
    <property type="entry name" value="REC"/>
    <property type="match status" value="1"/>
</dbReference>
<accession>A0A6N6RKV3</accession>
<comment type="caution">
    <text evidence="3">The sequence shown here is derived from an EMBL/GenBank/DDBJ whole genome shotgun (WGS) entry which is preliminary data.</text>
</comment>
<dbReference type="GO" id="GO:0000160">
    <property type="term" value="P:phosphorelay signal transduction system"/>
    <property type="evidence" value="ECO:0007669"/>
    <property type="project" value="InterPro"/>
</dbReference>
<feature type="modified residue" description="4-aspartylphosphate" evidence="1">
    <location>
        <position position="56"/>
    </location>
</feature>
<feature type="domain" description="Response regulatory" evidence="2">
    <location>
        <begin position="7"/>
        <end position="123"/>
    </location>
</feature>
<dbReference type="InterPro" id="IPR011006">
    <property type="entry name" value="CheY-like_superfamily"/>
</dbReference>
<dbReference type="AlphaFoldDB" id="A0A6N6RKV3"/>
<dbReference type="Proteomes" id="UP000468650">
    <property type="component" value="Unassembled WGS sequence"/>
</dbReference>
<organism evidence="3 4">
    <name type="scientific">Phaeocystidibacter luteus</name>
    <dbReference type="NCBI Taxonomy" id="911197"/>
    <lineage>
        <taxon>Bacteria</taxon>
        <taxon>Pseudomonadati</taxon>
        <taxon>Bacteroidota</taxon>
        <taxon>Flavobacteriia</taxon>
        <taxon>Flavobacteriales</taxon>
        <taxon>Phaeocystidibacteraceae</taxon>
        <taxon>Phaeocystidibacter</taxon>
    </lineage>
</organism>
<evidence type="ECO:0000313" key="3">
    <source>
        <dbReference type="EMBL" id="KAB2813939.1"/>
    </source>
</evidence>
<dbReference type="Gene3D" id="3.40.50.2300">
    <property type="match status" value="1"/>
</dbReference>
<dbReference type="InterPro" id="IPR001789">
    <property type="entry name" value="Sig_transdc_resp-reg_receiver"/>
</dbReference>
<dbReference type="OrthoDB" id="9796457at2"/>
<protein>
    <submittedName>
        <fullName evidence="3">Response regulator</fullName>
    </submittedName>
</protein>
<dbReference type="EMBL" id="WBVO01000002">
    <property type="protein sequence ID" value="KAB2813939.1"/>
    <property type="molecule type" value="Genomic_DNA"/>
</dbReference>
<evidence type="ECO:0000259" key="2">
    <source>
        <dbReference type="PROSITE" id="PS50110"/>
    </source>
</evidence>
<dbReference type="CDD" id="cd00156">
    <property type="entry name" value="REC"/>
    <property type="match status" value="1"/>
</dbReference>
<gene>
    <name evidence="3" type="ORF">F8C67_04435</name>
</gene>
<proteinExistence type="predicted"/>
<sequence>MKQASTKVLIVEANDLYRFIIEKMMNKRGLTPISVSSFDAGVYELQRHDFALVLFDMRLAELSDQTFATDFLKTLKDRGISNVALSDSAYNPNQLAWQDLGFVDCLVKPFRFECLDRVLNAHLFNKVNSVFIPAR</sequence>
<dbReference type="RefSeq" id="WP_151666607.1">
    <property type="nucleotide sequence ID" value="NZ_WBVO01000002.1"/>
</dbReference>
<reference evidence="3 4" key="1">
    <citation type="submission" date="2019-09" db="EMBL/GenBank/DDBJ databases">
        <title>Genomes of family Cryomorphaceae.</title>
        <authorList>
            <person name="Bowman J.P."/>
        </authorList>
    </citation>
    <scope>NUCLEOTIDE SEQUENCE [LARGE SCALE GENOMIC DNA]</scope>
    <source>
        <strain evidence="3 4">LMG 25704</strain>
    </source>
</reference>
<keyword evidence="1" id="KW-0597">Phosphoprotein</keyword>
<dbReference type="SUPFAM" id="SSF52172">
    <property type="entry name" value="CheY-like"/>
    <property type="match status" value="1"/>
</dbReference>
<name>A0A6N6RKV3_9FLAO</name>
<evidence type="ECO:0000313" key="4">
    <source>
        <dbReference type="Proteomes" id="UP000468650"/>
    </source>
</evidence>